<dbReference type="PANTHER" id="PTHR43300:SF11">
    <property type="entry name" value="ACETYLTRANSFERASE RV3034C-RELATED"/>
    <property type="match status" value="1"/>
</dbReference>
<dbReference type="CDD" id="cd03349">
    <property type="entry name" value="LbH_XAT"/>
    <property type="match status" value="1"/>
</dbReference>
<name>D5RG66_9PROT</name>
<gene>
    <name evidence="2" type="ORF">HMPREF0731_0075</name>
</gene>
<dbReference type="Proteomes" id="UP000005324">
    <property type="component" value="Unassembled WGS sequence"/>
</dbReference>
<dbReference type="InterPro" id="IPR011004">
    <property type="entry name" value="Trimer_LpxA-like_sf"/>
</dbReference>
<dbReference type="RefSeq" id="WP_007005699.1">
    <property type="nucleotide sequence ID" value="NZ_GG770784.1"/>
</dbReference>
<dbReference type="Gene3D" id="2.160.10.10">
    <property type="entry name" value="Hexapeptide repeat proteins"/>
    <property type="match status" value="1"/>
</dbReference>
<comment type="caution">
    <text evidence="2">The sequence shown here is derived from an EMBL/GenBank/DDBJ whole genome shotgun (WGS) entry which is preliminary data.</text>
</comment>
<evidence type="ECO:0000256" key="1">
    <source>
        <dbReference type="ARBA" id="ARBA00007274"/>
    </source>
</evidence>
<evidence type="ECO:0000313" key="2">
    <source>
        <dbReference type="EMBL" id="EFH13717.1"/>
    </source>
</evidence>
<dbReference type="EMBL" id="ADVL01000018">
    <property type="protein sequence ID" value="EFH13717.1"/>
    <property type="molecule type" value="Genomic_DNA"/>
</dbReference>
<protein>
    <recommendedName>
        <fullName evidence="4">Bacterial transferase hexapeptide repeat protein</fullName>
    </recommendedName>
</protein>
<reference evidence="2 3" key="1">
    <citation type="submission" date="2010-04" db="EMBL/GenBank/DDBJ databases">
        <authorList>
            <person name="Qin X."/>
            <person name="Bachman B."/>
            <person name="Battles P."/>
            <person name="Bell A."/>
            <person name="Bess C."/>
            <person name="Bickham C."/>
            <person name="Chaboub L."/>
            <person name="Chen D."/>
            <person name="Coyle M."/>
            <person name="Deiros D.R."/>
            <person name="Dinh H."/>
            <person name="Forbes L."/>
            <person name="Fowler G."/>
            <person name="Francisco L."/>
            <person name="Fu Q."/>
            <person name="Gubbala S."/>
            <person name="Hale W."/>
            <person name="Han Y."/>
            <person name="Hemphill L."/>
            <person name="Highlander S.K."/>
            <person name="Hirani K."/>
            <person name="Hogues M."/>
            <person name="Jackson L."/>
            <person name="Jakkamsetti A."/>
            <person name="Javaid M."/>
            <person name="Jiang H."/>
            <person name="Korchina V."/>
            <person name="Kovar C."/>
            <person name="Lara F."/>
            <person name="Lee S."/>
            <person name="Mata R."/>
            <person name="Mathew T."/>
            <person name="Moen C."/>
            <person name="Morales K."/>
            <person name="Munidasa M."/>
            <person name="Nazareth L."/>
            <person name="Ngo R."/>
            <person name="Nguyen L."/>
            <person name="Okwuonu G."/>
            <person name="Ongeri F."/>
            <person name="Patil S."/>
            <person name="Petrosino J."/>
            <person name="Pham C."/>
            <person name="Pham P."/>
            <person name="Pu L.-L."/>
            <person name="Puazo M."/>
            <person name="Raj R."/>
            <person name="Reid J."/>
            <person name="Rouhana J."/>
            <person name="Saada N."/>
            <person name="Shang Y."/>
            <person name="Simmons D."/>
            <person name="Thornton R."/>
            <person name="Warren J."/>
            <person name="Weissenberger G."/>
            <person name="Zhang J."/>
            <person name="Zhang L."/>
            <person name="Zhou C."/>
            <person name="Zhu D."/>
            <person name="Muzny D."/>
            <person name="Worley K."/>
            <person name="Gibbs R."/>
        </authorList>
    </citation>
    <scope>NUCLEOTIDE SEQUENCE [LARGE SCALE GENOMIC DNA]</scope>
    <source>
        <strain evidence="2 3">ATCC 49957</strain>
    </source>
</reference>
<dbReference type="InterPro" id="IPR050179">
    <property type="entry name" value="Trans_hexapeptide_repeat"/>
</dbReference>
<keyword evidence="3" id="KW-1185">Reference proteome</keyword>
<dbReference type="PANTHER" id="PTHR43300">
    <property type="entry name" value="ACETYLTRANSFERASE"/>
    <property type="match status" value="1"/>
</dbReference>
<dbReference type="AlphaFoldDB" id="D5RG66"/>
<organism evidence="2 3">
    <name type="scientific">Pseudoroseomonas cervicalis ATCC 49957</name>
    <dbReference type="NCBI Taxonomy" id="525371"/>
    <lineage>
        <taxon>Bacteria</taxon>
        <taxon>Pseudomonadati</taxon>
        <taxon>Pseudomonadota</taxon>
        <taxon>Alphaproteobacteria</taxon>
        <taxon>Acetobacterales</taxon>
        <taxon>Roseomonadaceae</taxon>
        <taxon>Roseomonas</taxon>
    </lineage>
</organism>
<dbReference type="HOGENOM" id="CLU_051638_5_0_5"/>
<evidence type="ECO:0008006" key="4">
    <source>
        <dbReference type="Google" id="ProtNLM"/>
    </source>
</evidence>
<comment type="similarity">
    <text evidence="1">Belongs to the transferase hexapeptide repeat family.</text>
</comment>
<dbReference type="SUPFAM" id="SSF51161">
    <property type="entry name" value="Trimeric LpxA-like enzymes"/>
    <property type="match status" value="1"/>
</dbReference>
<accession>D5RG66</accession>
<dbReference type="InterPro" id="IPR001451">
    <property type="entry name" value="Hexapep"/>
</dbReference>
<proteinExistence type="inferred from homology"/>
<dbReference type="Pfam" id="PF00132">
    <property type="entry name" value="Hexapep"/>
    <property type="match status" value="1"/>
</dbReference>
<sequence>MILAESATHLRVRADREAFRRLEEAGIFLGPERGVYPPDGTVIGVPIAPSSEPFTGYYGSRWIGAFGFASYSHSPVSAPFPVGRYCSIAAGLRVMNGDHPLERFTTHTLTYLRGLSAQQAAAEALGGAAPPAPHAQKPHPVIGDDVWIGQDVILARGITLGTGCVVAAGAVVTRDVPPYAVVGGVPARRIRDRFPPALVEAMLRLRWWRFAWPHFSELAALPPAEFLKRLEAREAEGTIRPYAPPRVDAAGILRRLAAERGALDEALRDIGPMPA</sequence>
<evidence type="ECO:0000313" key="3">
    <source>
        <dbReference type="Proteomes" id="UP000005324"/>
    </source>
</evidence>